<keyword evidence="2" id="KW-0378">Hydrolase</keyword>
<dbReference type="PANTHER" id="PTHR43689">
    <property type="entry name" value="HYDROLASE"/>
    <property type="match status" value="1"/>
</dbReference>
<dbReference type="Proteomes" id="UP000217895">
    <property type="component" value="Chromosome"/>
</dbReference>
<protein>
    <submittedName>
        <fullName evidence="2">Putative hydrolase, alpha/beta fold family</fullName>
    </submittedName>
</protein>
<dbReference type="InterPro" id="IPR000073">
    <property type="entry name" value="AB_hydrolase_1"/>
</dbReference>
<dbReference type="Pfam" id="PF00561">
    <property type="entry name" value="Abhydrolase_1"/>
    <property type="match status" value="1"/>
</dbReference>
<name>A0A1Z4JJG4_LEPBY</name>
<dbReference type="PRINTS" id="PR00111">
    <property type="entry name" value="ABHYDROLASE"/>
</dbReference>
<organism evidence="2 3">
    <name type="scientific">Leptolyngbya boryana NIES-2135</name>
    <dbReference type="NCBI Taxonomy" id="1973484"/>
    <lineage>
        <taxon>Bacteria</taxon>
        <taxon>Bacillati</taxon>
        <taxon>Cyanobacteriota</taxon>
        <taxon>Cyanophyceae</taxon>
        <taxon>Leptolyngbyales</taxon>
        <taxon>Leptolyngbyaceae</taxon>
        <taxon>Leptolyngbya group</taxon>
        <taxon>Leptolyngbya</taxon>
    </lineage>
</organism>
<evidence type="ECO:0000259" key="1">
    <source>
        <dbReference type="Pfam" id="PF00561"/>
    </source>
</evidence>
<evidence type="ECO:0000313" key="2">
    <source>
        <dbReference type="EMBL" id="BAY56870.1"/>
    </source>
</evidence>
<dbReference type="PANTHER" id="PTHR43689:SF8">
    <property type="entry name" value="ALPHA_BETA-HYDROLASES SUPERFAMILY PROTEIN"/>
    <property type="match status" value="1"/>
</dbReference>
<dbReference type="SUPFAM" id="SSF53474">
    <property type="entry name" value="alpha/beta-Hydrolases"/>
    <property type="match status" value="1"/>
</dbReference>
<dbReference type="EMBL" id="AP018203">
    <property type="protein sequence ID" value="BAY56870.1"/>
    <property type="molecule type" value="Genomic_DNA"/>
</dbReference>
<feature type="domain" description="AB hydrolase-1" evidence="1">
    <location>
        <begin position="52"/>
        <end position="282"/>
    </location>
</feature>
<dbReference type="InterPro" id="IPR029058">
    <property type="entry name" value="AB_hydrolase_fold"/>
</dbReference>
<dbReference type="AlphaFoldDB" id="A0A1Z4JJG4"/>
<proteinExistence type="predicted"/>
<dbReference type="PRINTS" id="PR00412">
    <property type="entry name" value="EPOXHYDRLASE"/>
</dbReference>
<dbReference type="InterPro" id="IPR000639">
    <property type="entry name" value="Epox_hydrolase-like"/>
</dbReference>
<gene>
    <name evidence="2" type="ORF">NIES2135_37320</name>
</gene>
<dbReference type="Gene3D" id="3.40.50.1820">
    <property type="entry name" value="alpha/beta hydrolase"/>
    <property type="match status" value="1"/>
</dbReference>
<accession>A0A1Z4JJG4</accession>
<evidence type="ECO:0000313" key="3">
    <source>
        <dbReference type="Proteomes" id="UP000217895"/>
    </source>
</evidence>
<keyword evidence="3" id="KW-1185">Reference proteome</keyword>
<reference evidence="2 3" key="1">
    <citation type="submission" date="2017-06" db="EMBL/GenBank/DDBJ databases">
        <title>Genome sequencing of cyanobaciteial culture collection at National Institute for Environmental Studies (NIES).</title>
        <authorList>
            <person name="Hirose Y."/>
            <person name="Shimura Y."/>
            <person name="Fujisawa T."/>
            <person name="Nakamura Y."/>
            <person name="Kawachi M."/>
        </authorList>
    </citation>
    <scope>NUCLEOTIDE SEQUENCE [LARGE SCALE GENOMIC DNA]</scope>
    <source>
        <strain evidence="2 3">NIES-2135</strain>
    </source>
</reference>
<sequence length="294" mass="32398">MFESFLPSEVSQLTEETSIALARQIRRAPIPTSISLESIETAYVHQGEGGIPILLLHGFDSSVFEFRRLLPRLASHHDTWMVDLLGFGFTDRPINTPFSPEAIKTHLYDFWKEKIARPVVLVGASMGGAAAIDFALTYPETVAKLVLLDSAGFAAGPAIGKFLIPPLGYLATEFLRKPNVRRSVSLKAYCDASFVTEDAELCAALHLKLSRWNEALIAFTKSGGYNFLSNKISQIACPTLILWGDSDQILGTKDAKKFESAIANSQLIWIEQCGHVPHLEKPEITAQHILDFVA</sequence>
<dbReference type="GO" id="GO:0016787">
    <property type="term" value="F:hydrolase activity"/>
    <property type="evidence" value="ECO:0007669"/>
    <property type="project" value="UniProtKB-KW"/>
</dbReference>